<keyword evidence="6" id="KW-0472">Membrane</keyword>
<keyword evidence="12" id="KW-1185">Reference proteome</keyword>
<dbReference type="InterPro" id="IPR036598">
    <property type="entry name" value="GOLD_dom_sf"/>
</dbReference>
<feature type="chain" id="PRO_5043123073" evidence="9">
    <location>
        <begin position="18"/>
        <end position="233"/>
    </location>
</feature>
<keyword evidence="5" id="KW-1133">Transmembrane helix</keyword>
<organism evidence="13">
    <name type="scientific">Enterobius vermicularis</name>
    <name type="common">Human pinworm</name>
    <dbReference type="NCBI Taxonomy" id="51028"/>
    <lineage>
        <taxon>Eukaryota</taxon>
        <taxon>Metazoa</taxon>
        <taxon>Ecdysozoa</taxon>
        <taxon>Nematoda</taxon>
        <taxon>Chromadorea</taxon>
        <taxon>Rhabditida</taxon>
        <taxon>Spirurina</taxon>
        <taxon>Oxyuridomorpha</taxon>
        <taxon>Oxyuroidea</taxon>
        <taxon>Oxyuridae</taxon>
        <taxon>Enterobius</taxon>
    </lineage>
</organism>
<dbReference type="EMBL" id="UXUI01012078">
    <property type="protein sequence ID" value="VDD96694.1"/>
    <property type="molecule type" value="Genomic_DNA"/>
</dbReference>
<evidence type="ECO:0000313" key="11">
    <source>
        <dbReference type="EMBL" id="VDD96694.1"/>
    </source>
</evidence>
<dbReference type="Proteomes" id="UP000274131">
    <property type="component" value="Unassembled WGS sequence"/>
</dbReference>
<dbReference type="AlphaFoldDB" id="A0A0N4VMQ0"/>
<dbReference type="SMART" id="SM01190">
    <property type="entry name" value="EMP24_GP25L"/>
    <property type="match status" value="1"/>
</dbReference>
<dbReference type="Pfam" id="PF01105">
    <property type="entry name" value="EMP24_GP25L"/>
    <property type="match status" value="1"/>
</dbReference>
<feature type="domain" description="GOLD" evidence="10">
    <location>
        <begin position="31"/>
        <end position="119"/>
    </location>
</feature>
<dbReference type="GO" id="GO:0012505">
    <property type="term" value="C:endomembrane system"/>
    <property type="evidence" value="ECO:0007669"/>
    <property type="project" value="UniProtKB-SubCell"/>
</dbReference>
<evidence type="ECO:0000256" key="8">
    <source>
        <dbReference type="RuleBase" id="RU003827"/>
    </source>
</evidence>
<keyword evidence="3 8" id="KW-0812">Transmembrane</keyword>
<dbReference type="OrthoDB" id="5976732at2759"/>
<gene>
    <name evidence="11" type="ORF">EVEC_LOCUS11445</name>
</gene>
<keyword evidence="4 9" id="KW-0732">Signal</keyword>
<dbReference type="InterPro" id="IPR015720">
    <property type="entry name" value="Emp24-like"/>
</dbReference>
<evidence type="ECO:0000256" key="2">
    <source>
        <dbReference type="ARBA" id="ARBA00007104"/>
    </source>
</evidence>
<evidence type="ECO:0000256" key="3">
    <source>
        <dbReference type="ARBA" id="ARBA00022692"/>
    </source>
</evidence>
<dbReference type="STRING" id="51028.A0A0N4VMQ0"/>
<evidence type="ECO:0000256" key="6">
    <source>
        <dbReference type="ARBA" id="ARBA00023136"/>
    </source>
</evidence>
<comment type="subcellular location">
    <subcellularLocation>
        <location evidence="7">Endomembrane system</location>
        <topology evidence="7">Single-pass membrane protein</topology>
    </subcellularLocation>
    <subcellularLocation>
        <location evidence="1 8">Membrane</location>
        <topology evidence="1 8">Single-pass type I membrane protein</topology>
    </subcellularLocation>
</comment>
<reference evidence="13" key="1">
    <citation type="submission" date="2017-02" db="UniProtKB">
        <authorList>
            <consortium name="WormBaseParasite"/>
        </authorList>
    </citation>
    <scope>IDENTIFICATION</scope>
</reference>
<dbReference type="GO" id="GO:0016020">
    <property type="term" value="C:membrane"/>
    <property type="evidence" value="ECO:0007669"/>
    <property type="project" value="UniProtKB-SubCell"/>
</dbReference>
<sequence length="233" mass="26618">MGCIKYLFLFWVIPVFGDEFSYTILVPPGKVDCYHHTIALEKYHSFEVDYQVTGGGSADISFYILSPKGARVVSDMKRNDGSHRILLDDASAGRGDYSFCFDNAYSLRSEKRVFFEFFLMDAAGQFLGGFDEKVIVSAEALRELGTHIDNFEKVTTKVKDNLNKIEHIQRQYSSLELADRTALEQSFEQINFWSTIHLGVMLFSVVVQVSMVRSLFEDNSRVGRILRKGRFND</sequence>
<dbReference type="PANTHER" id="PTHR22811">
    <property type="entry name" value="TRANSMEMBRANE EMP24 DOMAIN-CONTAINING PROTEIN"/>
    <property type="match status" value="1"/>
</dbReference>
<evidence type="ECO:0000256" key="9">
    <source>
        <dbReference type="SAM" id="SignalP"/>
    </source>
</evidence>
<proteinExistence type="inferred from homology"/>
<evidence type="ECO:0000256" key="5">
    <source>
        <dbReference type="ARBA" id="ARBA00022989"/>
    </source>
</evidence>
<protein>
    <submittedName>
        <fullName evidence="13">GOLD domain-containing protein</fullName>
    </submittedName>
</protein>
<dbReference type="WBParaSite" id="EVEC_0001222701-mRNA-1">
    <property type="protein sequence ID" value="EVEC_0001222701-mRNA-1"/>
    <property type="gene ID" value="EVEC_0001222701"/>
</dbReference>
<evidence type="ECO:0000313" key="13">
    <source>
        <dbReference type="WBParaSite" id="EVEC_0001222701-mRNA-1"/>
    </source>
</evidence>
<evidence type="ECO:0000256" key="4">
    <source>
        <dbReference type="ARBA" id="ARBA00022729"/>
    </source>
</evidence>
<accession>A0A0N4VMQ0</accession>
<evidence type="ECO:0000256" key="1">
    <source>
        <dbReference type="ARBA" id="ARBA00004479"/>
    </source>
</evidence>
<evidence type="ECO:0000313" key="12">
    <source>
        <dbReference type="Proteomes" id="UP000274131"/>
    </source>
</evidence>
<dbReference type="PROSITE" id="PS50866">
    <property type="entry name" value="GOLD"/>
    <property type="match status" value="1"/>
</dbReference>
<feature type="signal peptide" evidence="9">
    <location>
        <begin position="1"/>
        <end position="17"/>
    </location>
</feature>
<evidence type="ECO:0000259" key="10">
    <source>
        <dbReference type="PROSITE" id="PS50866"/>
    </source>
</evidence>
<evidence type="ECO:0000256" key="7">
    <source>
        <dbReference type="ARBA" id="ARBA00037847"/>
    </source>
</evidence>
<comment type="similarity">
    <text evidence="2 8">Belongs to the EMP24/GP25L family.</text>
</comment>
<reference evidence="11 12" key="2">
    <citation type="submission" date="2018-10" db="EMBL/GenBank/DDBJ databases">
        <authorList>
            <consortium name="Pathogen Informatics"/>
        </authorList>
    </citation>
    <scope>NUCLEOTIDE SEQUENCE [LARGE SCALE GENOMIC DNA]</scope>
</reference>
<dbReference type="InterPro" id="IPR009038">
    <property type="entry name" value="GOLD_dom"/>
</dbReference>
<dbReference type="SUPFAM" id="SSF101576">
    <property type="entry name" value="Supernatant protein factor (SPF), C-terminal domain"/>
    <property type="match status" value="1"/>
</dbReference>
<name>A0A0N4VMQ0_ENTVE</name>